<dbReference type="Pfam" id="PF00089">
    <property type="entry name" value="Trypsin"/>
    <property type="match status" value="1"/>
</dbReference>
<dbReference type="PROSITE" id="PS00135">
    <property type="entry name" value="TRYPSIN_SER"/>
    <property type="match status" value="1"/>
</dbReference>
<organism evidence="4">
    <name type="scientific">Ixodes ricinus</name>
    <name type="common">Common tick</name>
    <name type="synonym">Acarus ricinus</name>
    <dbReference type="NCBI Taxonomy" id="34613"/>
    <lineage>
        <taxon>Eukaryota</taxon>
        <taxon>Metazoa</taxon>
        <taxon>Ecdysozoa</taxon>
        <taxon>Arthropoda</taxon>
        <taxon>Chelicerata</taxon>
        <taxon>Arachnida</taxon>
        <taxon>Acari</taxon>
        <taxon>Parasitiformes</taxon>
        <taxon>Ixodida</taxon>
        <taxon>Ixodoidea</taxon>
        <taxon>Ixodidae</taxon>
        <taxon>Ixodinae</taxon>
        <taxon>Ixodes</taxon>
    </lineage>
</organism>
<dbReference type="GO" id="GO:0006508">
    <property type="term" value="P:proteolysis"/>
    <property type="evidence" value="ECO:0007669"/>
    <property type="project" value="UniProtKB-KW"/>
</dbReference>
<evidence type="ECO:0000259" key="3">
    <source>
        <dbReference type="PROSITE" id="PS50240"/>
    </source>
</evidence>
<evidence type="ECO:0000313" key="4">
    <source>
        <dbReference type="EMBL" id="JAA65615.1"/>
    </source>
</evidence>
<dbReference type="AlphaFoldDB" id="A0A0K8R3E2"/>
<keyword evidence="1" id="KW-1015">Disulfide bond</keyword>
<reference evidence="4" key="1">
    <citation type="submission" date="2012-12" db="EMBL/GenBank/DDBJ databases">
        <title>Identification and characterization of a phenylalanine ammonia-lyase gene family in Isatis indigotica Fort.</title>
        <authorList>
            <person name="Liu Q."/>
            <person name="Chen J."/>
            <person name="Zhou X."/>
            <person name="Di P."/>
            <person name="Xiao Y."/>
            <person name="Xuan H."/>
            <person name="Zhang L."/>
            <person name="Chen W."/>
        </authorList>
    </citation>
    <scope>NUCLEOTIDE SEQUENCE</scope>
    <source>
        <tissue evidence="4">Salivary gland</tissue>
    </source>
</reference>
<dbReference type="InterPro" id="IPR051487">
    <property type="entry name" value="Ser/Thr_Proteases_Immune/Dev"/>
</dbReference>
<dbReference type="InterPro" id="IPR043504">
    <property type="entry name" value="Peptidase_S1_PA_chymotrypsin"/>
</dbReference>
<evidence type="ECO:0000256" key="2">
    <source>
        <dbReference type="ARBA" id="ARBA00024195"/>
    </source>
</evidence>
<dbReference type="InterPro" id="IPR009003">
    <property type="entry name" value="Peptidase_S1_PA"/>
</dbReference>
<feature type="domain" description="Peptidase S1" evidence="3">
    <location>
        <begin position="1"/>
        <end position="116"/>
    </location>
</feature>
<protein>
    <submittedName>
        <fullName evidence="4">Putative serine protease</fullName>
    </submittedName>
</protein>
<accession>A0A0K8R3E2</accession>
<dbReference type="InterPro" id="IPR033116">
    <property type="entry name" value="TRYPSIN_SER"/>
</dbReference>
<dbReference type="GO" id="GO:0004252">
    <property type="term" value="F:serine-type endopeptidase activity"/>
    <property type="evidence" value="ECO:0007669"/>
    <property type="project" value="InterPro"/>
</dbReference>
<dbReference type="PROSITE" id="PS50240">
    <property type="entry name" value="TRYPSIN_DOM"/>
    <property type="match status" value="1"/>
</dbReference>
<evidence type="ECO:0000256" key="1">
    <source>
        <dbReference type="ARBA" id="ARBA00023157"/>
    </source>
</evidence>
<proteinExistence type="evidence at transcript level"/>
<dbReference type="InterPro" id="IPR001254">
    <property type="entry name" value="Trypsin_dom"/>
</dbReference>
<dbReference type="EMBL" id="GADI01008193">
    <property type="protein sequence ID" value="JAA65615.1"/>
    <property type="molecule type" value="mRNA"/>
</dbReference>
<sequence>MNKTSGEVTSVKTQTEQTGFVVFRRTNTLMERKQELIDQAHCSSQMKSEVPGYIICTTGGACRGDSGGPLMYEDNGRWTLIGVISDGPDNCYHPERPLLFVKVSHFVDSLISKFMQPGNHSEKHAACATQDARKECVTKFYQFYNMSVEL</sequence>
<keyword evidence="4" id="KW-0645">Protease</keyword>
<dbReference type="SUPFAM" id="SSF50494">
    <property type="entry name" value="Trypsin-like serine proteases"/>
    <property type="match status" value="1"/>
</dbReference>
<dbReference type="PANTHER" id="PTHR24256">
    <property type="entry name" value="TRYPTASE-RELATED"/>
    <property type="match status" value="1"/>
</dbReference>
<comment type="similarity">
    <text evidence="2">Belongs to the peptidase S1 family. CLIP subfamily.</text>
</comment>
<keyword evidence="4" id="KW-0378">Hydrolase</keyword>
<name>A0A0K8R3E2_IXORI</name>
<dbReference type="Gene3D" id="2.40.10.10">
    <property type="entry name" value="Trypsin-like serine proteases"/>
    <property type="match status" value="1"/>
</dbReference>